<dbReference type="PANTHER" id="PTHR42646">
    <property type="entry name" value="FLAP ENDONUCLEASE XNI"/>
    <property type="match status" value="1"/>
</dbReference>
<evidence type="ECO:0000259" key="7">
    <source>
        <dbReference type="SMART" id="SM00475"/>
    </source>
</evidence>
<dbReference type="CDD" id="cd09898">
    <property type="entry name" value="H3TH_53EXO"/>
    <property type="match status" value="1"/>
</dbReference>
<dbReference type="Gene3D" id="1.10.150.20">
    <property type="entry name" value="5' to 3' exonuclease, C-terminal subdomain"/>
    <property type="match status" value="1"/>
</dbReference>
<dbReference type="InterPro" id="IPR036279">
    <property type="entry name" value="5-3_exonuclease_C_sf"/>
</dbReference>
<dbReference type="SUPFAM" id="SSF88723">
    <property type="entry name" value="PIN domain-like"/>
    <property type="match status" value="1"/>
</dbReference>
<dbReference type="SMART" id="SM00475">
    <property type="entry name" value="53EXOc"/>
    <property type="match status" value="1"/>
</dbReference>
<evidence type="ECO:0000256" key="4">
    <source>
        <dbReference type="ARBA" id="ARBA00023125"/>
    </source>
</evidence>
<dbReference type="InterPro" id="IPR038969">
    <property type="entry name" value="FEN"/>
</dbReference>
<dbReference type="PANTHER" id="PTHR42646:SF2">
    <property type="entry name" value="5'-3' EXONUCLEASE FAMILY PROTEIN"/>
    <property type="match status" value="1"/>
</dbReference>
<dbReference type="Pfam" id="PF02739">
    <property type="entry name" value="5_3_exonuc_N"/>
    <property type="match status" value="1"/>
</dbReference>
<reference evidence="8 9" key="1">
    <citation type="submission" date="2021-01" db="EMBL/GenBank/DDBJ databases">
        <title>Whole genome shotgun sequence of Plantactinospora endophytica NBRC 110450.</title>
        <authorList>
            <person name="Komaki H."/>
            <person name="Tamura T."/>
        </authorList>
    </citation>
    <scope>NUCLEOTIDE SEQUENCE [LARGE SCALE GENOMIC DNA]</scope>
    <source>
        <strain evidence="8 9">NBRC 110450</strain>
    </source>
</reference>
<accession>A0ABQ4DYK6</accession>
<dbReference type="CDD" id="cd09859">
    <property type="entry name" value="PIN_53EXO"/>
    <property type="match status" value="1"/>
</dbReference>
<keyword evidence="4" id="KW-0238">DNA-binding</keyword>
<sequence>MNPTRTAPPDPPPYALRRGRAGLCQAVRVNDSRPLLLIDAPSLYFRAYFGIPESAAKAPDGSPVNAVRGFLDMLATLIRTRRPDRLVCALDYDWRPAWRVALLPTYKAHRVAPEGGEVVPDTLSPQVPLILELLAAIGIPAIGVDGYEADDVLGTLATSSPAPVEVVSGDRDLFQLVDDDRPVRLLYCGRGVAKLEDCDDAAVRAKYGVPAAGYADFAALRGDPSDGLPGVAGVGDKTAARLVDRYGSLDGILTALDDPASGFAPGLRGKLNAARDYLAVAPTVVRVALDVPLPPLDPTLPTAPVDPDRLLALAEQWNLAGPCRRLVDALAGNTVSA</sequence>
<organism evidence="8 9">
    <name type="scientific">Plantactinospora endophytica</name>
    <dbReference type="NCBI Taxonomy" id="673535"/>
    <lineage>
        <taxon>Bacteria</taxon>
        <taxon>Bacillati</taxon>
        <taxon>Actinomycetota</taxon>
        <taxon>Actinomycetes</taxon>
        <taxon>Micromonosporales</taxon>
        <taxon>Micromonosporaceae</taxon>
        <taxon>Plantactinospora</taxon>
    </lineage>
</organism>
<comment type="caution">
    <text evidence="8">The sequence shown here is derived from an EMBL/GenBank/DDBJ whole genome shotgun (WGS) entry which is preliminary data.</text>
</comment>
<dbReference type="InterPro" id="IPR002421">
    <property type="entry name" value="5-3_exonuclease"/>
</dbReference>
<dbReference type="InterPro" id="IPR029060">
    <property type="entry name" value="PIN-like_dom_sf"/>
</dbReference>
<keyword evidence="2" id="KW-0378">Hydrolase</keyword>
<dbReference type="EMBL" id="BONW01000012">
    <property type="protein sequence ID" value="GIG87529.1"/>
    <property type="molecule type" value="Genomic_DNA"/>
</dbReference>
<dbReference type="InterPro" id="IPR008918">
    <property type="entry name" value="HhH2"/>
</dbReference>
<dbReference type="Pfam" id="PF01367">
    <property type="entry name" value="5_3_exonuc"/>
    <property type="match status" value="1"/>
</dbReference>
<dbReference type="Gene3D" id="3.40.50.1010">
    <property type="entry name" value="5'-nuclease"/>
    <property type="match status" value="1"/>
</dbReference>
<keyword evidence="9" id="KW-1185">Reference proteome</keyword>
<evidence type="ECO:0000256" key="1">
    <source>
        <dbReference type="ARBA" id="ARBA00022722"/>
    </source>
</evidence>
<evidence type="ECO:0000256" key="6">
    <source>
        <dbReference type="ARBA" id="ARBA00050026"/>
    </source>
</evidence>
<dbReference type="SUPFAM" id="SSF47807">
    <property type="entry name" value="5' to 3' exonuclease, C-terminal subdomain"/>
    <property type="match status" value="1"/>
</dbReference>
<dbReference type="SMART" id="SM00279">
    <property type="entry name" value="HhH2"/>
    <property type="match status" value="1"/>
</dbReference>
<comment type="function">
    <text evidence="5">5'-3' exonuclease acting preferentially on double-stranded DNA.</text>
</comment>
<dbReference type="GO" id="GO:0004527">
    <property type="term" value="F:exonuclease activity"/>
    <property type="evidence" value="ECO:0007669"/>
    <property type="project" value="UniProtKB-KW"/>
</dbReference>
<gene>
    <name evidence="8" type="ORF">Pen02_24650</name>
</gene>
<proteinExistence type="predicted"/>
<keyword evidence="1" id="KW-0540">Nuclease</keyword>
<evidence type="ECO:0000256" key="3">
    <source>
        <dbReference type="ARBA" id="ARBA00022839"/>
    </source>
</evidence>
<keyword evidence="3 8" id="KW-0269">Exonuclease</keyword>
<feature type="domain" description="5'-3' exonuclease" evidence="7">
    <location>
        <begin position="33"/>
        <end position="302"/>
    </location>
</feature>
<evidence type="ECO:0000256" key="2">
    <source>
        <dbReference type="ARBA" id="ARBA00022801"/>
    </source>
</evidence>
<dbReference type="InterPro" id="IPR020046">
    <property type="entry name" value="5-3_exonucl_a-hlix_arch_N"/>
</dbReference>
<dbReference type="InterPro" id="IPR020045">
    <property type="entry name" value="DNA_polI_H3TH"/>
</dbReference>
<evidence type="ECO:0000313" key="8">
    <source>
        <dbReference type="EMBL" id="GIG87529.1"/>
    </source>
</evidence>
<evidence type="ECO:0000313" key="9">
    <source>
        <dbReference type="Proteomes" id="UP000646749"/>
    </source>
</evidence>
<evidence type="ECO:0000256" key="5">
    <source>
        <dbReference type="ARBA" id="ARBA00049957"/>
    </source>
</evidence>
<name>A0ABQ4DYK6_9ACTN</name>
<protein>
    <recommendedName>
        <fullName evidence="6">5'-3' exonuclease</fullName>
    </recommendedName>
</protein>
<dbReference type="Proteomes" id="UP000646749">
    <property type="component" value="Unassembled WGS sequence"/>
</dbReference>